<sequence length="513" mass="57488">MFDFCVCYPVQQVLKNLNTATLCTAPSLKYLISRQQYYAFVLATINDSESEAGRSDICDFSPQCRIVTHPEIEKTNSLCKCDAKLKYSYRGSSGTEVIISKNYPIQVSHQVEQHGSDVNRVDGEMSESIIYKDDRLFTVVHLPVLSSSLISADQNRILLKVQNVAYRTQVIESLDIFAHSGDANTTSGLTSRDDINTSCDILLSSLNDVFPLRLLTFEAYSVVIDIDWKNIKPGTSQEYDVVAQLTWNPEGHVEVMKRVDITWPLMSSVRLSTVEVRYPAFVMTASPSCKQPLIPHKKFSMQYTVDNKLQDLTNLKLVWSPEKAIVEKKALEDPAYRRNINNILNSVVCHQPVLEMGCCVQGTSTRVYIDFTILTPGLYELGQHMKLNIQPSVWSSPSKGNLHVITPPSSPYTAHQEPQNSINTSRTWNSSPQRVPQATMHSTLWYKDKNQPSERWNPLRSDVDARAAPKLTVVPKTLSSGGAKSPLTPGGAIIRRTEVLKRNCQVLVLDSST</sequence>
<dbReference type="Pfam" id="PF23652">
    <property type="entry name" value="TRAPP14_C"/>
    <property type="match status" value="1"/>
</dbReference>
<feature type="domain" description="TRAPP14 C-terminal" evidence="2">
    <location>
        <begin position="281"/>
        <end position="511"/>
    </location>
</feature>
<accession>A0AAD9N342</accession>
<evidence type="ECO:0000259" key="2">
    <source>
        <dbReference type="Pfam" id="PF23652"/>
    </source>
</evidence>
<dbReference type="GO" id="GO:0043014">
    <property type="term" value="F:alpha-tubulin binding"/>
    <property type="evidence" value="ECO:0007669"/>
    <property type="project" value="InterPro"/>
</dbReference>
<dbReference type="PANTHER" id="PTHR16096">
    <property type="entry name" value="MICROTUBULE-ASSOCIATED PROTEIN 11"/>
    <property type="match status" value="1"/>
</dbReference>
<dbReference type="Proteomes" id="UP001208570">
    <property type="component" value="Unassembled WGS sequence"/>
</dbReference>
<dbReference type="InterPro" id="IPR055452">
    <property type="entry name" value="TRAPP14_C"/>
</dbReference>
<dbReference type="PANTHER" id="PTHR16096:SF8">
    <property type="entry name" value="TRAFFICKING PROTEIN PARTICLE COMPLEX SUBUNIT 14"/>
    <property type="match status" value="1"/>
</dbReference>
<gene>
    <name evidence="3" type="ORF">LSH36_303g03014</name>
</gene>
<reference evidence="3" key="1">
    <citation type="journal article" date="2023" name="Mol. Biol. Evol.">
        <title>Third-Generation Sequencing Reveals the Adaptive Role of the Epigenome in Three Deep-Sea Polychaetes.</title>
        <authorList>
            <person name="Perez M."/>
            <person name="Aroh O."/>
            <person name="Sun Y."/>
            <person name="Lan Y."/>
            <person name="Juniper S.K."/>
            <person name="Young C.R."/>
            <person name="Angers B."/>
            <person name="Qian P.Y."/>
        </authorList>
    </citation>
    <scope>NUCLEOTIDE SEQUENCE</scope>
    <source>
        <strain evidence="3">P08H-3</strain>
    </source>
</reference>
<evidence type="ECO:0000256" key="1">
    <source>
        <dbReference type="SAM" id="MobiDB-lite"/>
    </source>
</evidence>
<organism evidence="3 4">
    <name type="scientific">Paralvinella palmiformis</name>
    <dbReference type="NCBI Taxonomy" id="53620"/>
    <lineage>
        <taxon>Eukaryota</taxon>
        <taxon>Metazoa</taxon>
        <taxon>Spiralia</taxon>
        <taxon>Lophotrochozoa</taxon>
        <taxon>Annelida</taxon>
        <taxon>Polychaeta</taxon>
        <taxon>Sedentaria</taxon>
        <taxon>Canalipalpata</taxon>
        <taxon>Terebellida</taxon>
        <taxon>Terebelliformia</taxon>
        <taxon>Alvinellidae</taxon>
        <taxon>Paralvinella</taxon>
    </lineage>
</organism>
<feature type="compositionally biased region" description="Polar residues" evidence="1">
    <location>
        <begin position="411"/>
        <end position="434"/>
    </location>
</feature>
<dbReference type="AlphaFoldDB" id="A0AAD9N342"/>
<dbReference type="GO" id="GO:1990071">
    <property type="term" value="C:TRAPPII protein complex"/>
    <property type="evidence" value="ECO:0007669"/>
    <property type="project" value="TreeGrafter"/>
</dbReference>
<evidence type="ECO:0000313" key="3">
    <source>
        <dbReference type="EMBL" id="KAK2153251.1"/>
    </source>
</evidence>
<dbReference type="GO" id="GO:0060271">
    <property type="term" value="P:cilium assembly"/>
    <property type="evidence" value="ECO:0007669"/>
    <property type="project" value="InterPro"/>
</dbReference>
<keyword evidence="4" id="KW-1185">Reference proteome</keyword>
<comment type="caution">
    <text evidence="3">The sequence shown here is derived from an EMBL/GenBank/DDBJ whole genome shotgun (WGS) entry which is preliminary data.</text>
</comment>
<dbReference type="EMBL" id="JAODUP010000303">
    <property type="protein sequence ID" value="KAK2153251.1"/>
    <property type="molecule type" value="Genomic_DNA"/>
</dbReference>
<protein>
    <recommendedName>
        <fullName evidence="2">TRAPP14 C-terminal domain-containing protein</fullName>
    </recommendedName>
</protein>
<proteinExistence type="predicted"/>
<feature type="region of interest" description="Disordered" evidence="1">
    <location>
        <begin position="410"/>
        <end position="434"/>
    </location>
</feature>
<evidence type="ECO:0000313" key="4">
    <source>
        <dbReference type="Proteomes" id="UP001208570"/>
    </source>
</evidence>
<dbReference type="InterPro" id="IPR031626">
    <property type="entry name" value="TRAPPC14"/>
</dbReference>
<name>A0AAD9N342_9ANNE</name>